<dbReference type="SUPFAM" id="SSF81665">
    <property type="entry name" value="Calcium ATPase, transmembrane domain M"/>
    <property type="match status" value="1"/>
</dbReference>
<dbReference type="SFLD" id="SFLDS00003">
    <property type="entry name" value="Haloacid_Dehalogenase"/>
    <property type="match status" value="1"/>
</dbReference>
<dbReference type="PANTHER" id="PTHR42861">
    <property type="entry name" value="CALCIUM-TRANSPORTING ATPASE"/>
    <property type="match status" value="1"/>
</dbReference>
<evidence type="ECO:0000313" key="9">
    <source>
        <dbReference type="Proteomes" id="UP000736373"/>
    </source>
</evidence>
<evidence type="ECO:0000256" key="4">
    <source>
        <dbReference type="ARBA" id="ARBA00022989"/>
    </source>
</evidence>
<proteinExistence type="predicted"/>
<dbReference type="Gene3D" id="1.20.1110.10">
    <property type="entry name" value="Calcium-transporting ATPase, transmembrane domain"/>
    <property type="match status" value="1"/>
</dbReference>
<feature type="transmembrane region" description="Helical" evidence="6">
    <location>
        <begin position="625"/>
        <end position="643"/>
    </location>
</feature>
<keyword evidence="2 6" id="KW-0812">Transmembrane</keyword>
<feature type="transmembrane region" description="Helical" evidence="6">
    <location>
        <begin position="1011"/>
        <end position="1028"/>
    </location>
</feature>
<dbReference type="Proteomes" id="UP000736373">
    <property type="component" value="Unassembled WGS sequence"/>
</dbReference>
<dbReference type="Pfam" id="PF01569">
    <property type="entry name" value="PAP2"/>
    <property type="match status" value="1"/>
</dbReference>
<feature type="transmembrane region" description="Helical" evidence="6">
    <location>
        <begin position="212"/>
        <end position="233"/>
    </location>
</feature>
<dbReference type="PROSITE" id="PS01229">
    <property type="entry name" value="COF_2"/>
    <property type="match status" value="1"/>
</dbReference>
<feature type="transmembrane region" description="Helical" evidence="6">
    <location>
        <begin position="746"/>
        <end position="767"/>
    </location>
</feature>
<dbReference type="Pfam" id="PF00122">
    <property type="entry name" value="E1-E2_ATPase"/>
    <property type="match status" value="1"/>
</dbReference>
<organism evidence="8 9">
    <name type="scientific">Paraburkholderia podalyriae</name>
    <dbReference type="NCBI Taxonomy" id="1938811"/>
    <lineage>
        <taxon>Bacteria</taxon>
        <taxon>Pseudomonadati</taxon>
        <taxon>Pseudomonadota</taxon>
        <taxon>Betaproteobacteria</taxon>
        <taxon>Burkholderiales</taxon>
        <taxon>Burkholderiaceae</taxon>
        <taxon>Paraburkholderia</taxon>
    </lineage>
</organism>
<evidence type="ECO:0000256" key="1">
    <source>
        <dbReference type="ARBA" id="ARBA00004141"/>
    </source>
</evidence>
<name>A0ABR7PYD6_9BURK</name>
<feature type="transmembrane region" description="Helical" evidence="6">
    <location>
        <begin position="688"/>
        <end position="707"/>
    </location>
</feature>
<evidence type="ECO:0000256" key="6">
    <source>
        <dbReference type="SAM" id="Phobius"/>
    </source>
</evidence>
<feature type="transmembrane region" description="Helical" evidence="6">
    <location>
        <begin position="600"/>
        <end position="619"/>
    </location>
</feature>
<feature type="transmembrane region" description="Helical" evidence="6">
    <location>
        <begin position="253"/>
        <end position="273"/>
    </location>
</feature>
<dbReference type="InterPro" id="IPR000326">
    <property type="entry name" value="PAP2/HPO"/>
</dbReference>
<keyword evidence="4 6" id="KW-1133">Transmembrane helix</keyword>
<evidence type="ECO:0000313" key="8">
    <source>
        <dbReference type="EMBL" id="MBC8751305.1"/>
    </source>
</evidence>
<dbReference type="Gene3D" id="3.40.50.1000">
    <property type="entry name" value="HAD superfamily/HAD-like"/>
    <property type="match status" value="1"/>
</dbReference>
<protein>
    <submittedName>
        <fullName evidence="8">HAD-IC family P-type ATPase</fullName>
    </submittedName>
</protein>
<dbReference type="Gene3D" id="3.40.1110.10">
    <property type="entry name" value="Calcium-transporting ATPase, cytoplasmic domain N"/>
    <property type="match status" value="1"/>
</dbReference>
<dbReference type="SUPFAM" id="SSF81653">
    <property type="entry name" value="Calcium ATPase, transduction domain A"/>
    <property type="match status" value="1"/>
</dbReference>
<dbReference type="Gene3D" id="2.70.150.10">
    <property type="entry name" value="Calcium-transporting ATPase, cytoplasmic transduction domain A"/>
    <property type="match status" value="1"/>
</dbReference>
<keyword evidence="3" id="KW-1278">Translocase</keyword>
<dbReference type="InterPro" id="IPR059000">
    <property type="entry name" value="ATPase_P-type_domA"/>
</dbReference>
<dbReference type="SFLD" id="SFLDG00002">
    <property type="entry name" value="C1.7:_P-type_atpase_like"/>
    <property type="match status" value="1"/>
</dbReference>
<feature type="transmembrane region" description="Helical" evidence="6">
    <location>
        <begin position="719"/>
        <end position="740"/>
    </location>
</feature>
<dbReference type="InterPro" id="IPR001757">
    <property type="entry name" value="P_typ_ATPase"/>
</dbReference>
<dbReference type="Pfam" id="PF00702">
    <property type="entry name" value="Hydrolase"/>
    <property type="match status" value="1"/>
</dbReference>
<feature type="transmembrane region" description="Helical" evidence="6">
    <location>
        <begin position="800"/>
        <end position="821"/>
    </location>
</feature>
<dbReference type="SFLD" id="SFLDF00027">
    <property type="entry name" value="p-type_atpase"/>
    <property type="match status" value="1"/>
</dbReference>
<dbReference type="RefSeq" id="WP_187638240.1">
    <property type="nucleotide sequence ID" value="NZ_VZQQ01000051.1"/>
</dbReference>
<evidence type="ECO:0000256" key="2">
    <source>
        <dbReference type="ARBA" id="ARBA00022692"/>
    </source>
</evidence>
<comment type="subcellular location">
    <subcellularLocation>
        <location evidence="1">Membrane</location>
        <topology evidence="1">Multi-pass membrane protein</topology>
    </subcellularLocation>
</comment>
<dbReference type="NCBIfam" id="TIGR01494">
    <property type="entry name" value="ATPase_P-type"/>
    <property type="match status" value="2"/>
</dbReference>
<dbReference type="InterPro" id="IPR018303">
    <property type="entry name" value="ATPase_P-typ_P_site"/>
</dbReference>
<feature type="transmembrane region" description="Helical" evidence="6">
    <location>
        <begin position="885"/>
        <end position="906"/>
    </location>
</feature>
<dbReference type="PRINTS" id="PR00120">
    <property type="entry name" value="HATPASE"/>
</dbReference>
<dbReference type="InterPro" id="IPR023214">
    <property type="entry name" value="HAD_sf"/>
</dbReference>
<dbReference type="InterPro" id="IPR008250">
    <property type="entry name" value="ATPase_P-typ_transduc_dom_A_sf"/>
</dbReference>
<dbReference type="CDD" id="cd03392">
    <property type="entry name" value="PAP2_like_2"/>
    <property type="match status" value="1"/>
</dbReference>
<dbReference type="InterPro" id="IPR025902">
    <property type="entry name" value="LssY-like-C_dom"/>
</dbReference>
<dbReference type="PRINTS" id="PR00119">
    <property type="entry name" value="CATATPASE"/>
</dbReference>
<dbReference type="InterPro" id="IPR023299">
    <property type="entry name" value="ATPase_P-typ_cyto_dom_N"/>
</dbReference>
<feature type="transmembrane region" description="Helical" evidence="6">
    <location>
        <begin position="980"/>
        <end position="999"/>
    </location>
</feature>
<dbReference type="PROSITE" id="PS00154">
    <property type="entry name" value="ATPASE_E1_E2"/>
    <property type="match status" value="1"/>
</dbReference>
<reference evidence="8 9" key="1">
    <citation type="submission" date="2019-09" db="EMBL/GenBank/DDBJ databases">
        <title>Paraburkholderia podalyriae sp. nov., A South African Podalyria-associated rhizobium.</title>
        <authorList>
            <person name="Mavima L."/>
            <person name="Beukes C.W."/>
            <person name="Palmer M."/>
            <person name="De Meyer S.E."/>
            <person name="James E.K."/>
            <person name="Maluk M."/>
            <person name="Avontuur J.R."/>
            <person name="Chan W.Y."/>
            <person name="Venter S.N."/>
            <person name="Steenkamp E.T."/>
        </authorList>
    </citation>
    <scope>NUCLEOTIDE SEQUENCE [LARGE SCALE GENOMIC DNA]</scope>
    <source>
        <strain evidence="8 9">WC7.3b</strain>
    </source>
</reference>
<dbReference type="InterPro" id="IPR023298">
    <property type="entry name" value="ATPase_P-typ_TM_dom_sf"/>
</dbReference>
<evidence type="ECO:0000256" key="5">
    <source>
        <dbReference type="ARBA" id="ARBA00023136"/>
    </source>
</evidence>
<dbReference type="SMART" id="SM00014">
    <property type="entry name" value="acidPPc"/>
    <property type="match status" value="1"/>
</dbReference>
<dbReference type="InterPro" id="IPR036938">
    <property type="entry name" value="PAP2/HPO_sf"/>
</dbReference>
<evidence type="ECO:0000259" key="7">
    <source>
        <dbReference type="SMART" id="SM00014"/>
    </source>
</evidence>
<dbReference type="EMBL" id="VZQQ01000051">
    <property type="protein sequence ID" value="MBC8751305.1"/>
    <property type="molecule type" value="Genomic_DNA"/>
</dbReference>
<feature type="transmembrane region" description="Helical" evidence="6">
    <location>
        <begin position="655"/>
        <end position="676"/>
    </location>
</feature>
<feature type="transmembrane region" description="Helical" evidence="6">
    <location>
        <begin position="926"/>
        <end position="943"/>
    </location>
</feature>
<dbReference type="Gene3D" id="1.20.144.10">
    <property type="entry name" value="Phosphatidic acid phosphatase type 2/haloperoxidase"/>
    <property type="match status" value="2"/>
</dbReference>
<comment type="caution">
    <text evidence="8">The sequence shown here is derived from an EMBL/GenBank/DDBJ whole genome shotgun (WGS) entry which is preliminary data.</text>
</comment>
<dbReference type="InterPro" id="IPR036412">
    <property type="entry name" value="HAD-like_sf"/>
</dbReference>
<dbReference type="SUPFAM" id="SSF56784">
    <property type="entry name" value="HAD-like"/>
    <property type="match status" value="1"/>
</dbReference>
<feature type="transmembrane region" description="Helical" evidence="6">
    <location>
        <begin position="859"/>
        <end position="878"/>
    </location>
</feature>
<accession>A0ABR7PYD6</accession>
<sequence length="1243" mass="132233">MAAPLEGLSGSDVEARVQRAQVNRVARRTSRSLGEIVRVNVLTRFNALLGSLCAIVLAVGPWQDALFGGVLVANSLIGIIQELRAKRTLDRLALLQQPRASVRRSGQTIQIDMADIVVDDLIEINRGDQIVVDGVLGEADGLEIDESLLTGESEPQTKAPGQRLLSGSFVVAGHGFYRATGVGPDAYAHRLAAQAQHFVPPHSELSAGINRILRYVGWAIAPVSALLLLSQLLRQAPLAQAVLFSSGGVVGMVPEGLVLLTSVALAVGAMRLAQRGALVQELSAIETLARIDVLCLDKTGTLTEGEPTMERVELLVEHRDALDALAALALGDPAPNTTLRAIAAQYSMPLGWTASVAVPFSSARKWAGASFGEFGTWILGAPDVILAGMAAEENVRLAVANYATEGHRVLLLAQASSTLTGQTMPQDLTPVALVLLTERIRDDAAATLAYFAAQRVTVKVISGEHPRTVAEVVRRAGMTDVHAGVDARELPDDPAHLAELMEQASVFGRVSPQQKKAMVAALRARGHVVAMIGDGVNDLLALKEADIGIAMGGGSSAAAAVAQAVLVDNRFASLPAIVDEGRRVIGNVERLANLFVTKTVYAMLLAFAVGVADLAFPFLPRHLTLVGSLTIGIPAFFLSLEASAERARSGFVERVLRFAVPAGVLAAIATFASYSIALGYLGATLDQARSAAGTVLFGVTLWILLLLARPLTPLRFTLVAAMALTFASIAVLPALSAFFALEVLPLHIWLGVAGVTAIACSGMYWIVKQVSTARPPAEDRHAGRIRSIPHALFSLWRRHIVLSTSAALLIIGSAWLFLGVLEDVLAKDPLVQFDLVVYRYLQDVRLPSLDSVMVAISELGDAAVILPVVLAVLAWFIWRRLWQSAIYWLAAIGGAGIIVKLLKLALHRPRPNPYSVGAESFSFPSSHATLSVVAYGFLAFLLCHDQRHRARTAIVVAAAIGIALIASSRLYLGVHWVSDVLAGMSLGLAWIAVLAIAYGLRVRENPGSRRLLLIVAATVLAGGSLHIAQQHDPDLALYAPSRTHKEMTATQWASTGWQALPVGRVVMPGRIAEPFRVQWIGTAATIGNALSAAGWTPAAHWSPLAILDAWLGLTPSSASPPVQLEFHDGSVARIVFVQSVAALPDTLLVLRLWPSSYVISRASGAPDSVPIWVGTVTRERVADVSAFPFSGPAPADDFDATGMTVALQFPDARVVTRGDHSLKTWDRRVVLLCAKDSLTCPRP</sequence>
<evidence type="ECO:0000256" key="3">
    <source>
        <dbReference type="ARBA" id="ARBA00022967"/>
    </source>
</evidence>
<dbReference type="InterPro" id="IPR044492">
    <property type="entry name" value="P_typ_ATPase_HD_dom"/>
</dbReference>
<feature type="transmembrane region" description="Helical" evidence="6">
    <location>
        <begin position="65"/>
        <end position="83"/>
    </location>
</feature>
<feature type="transmembrane region" description="Helical" evidence="6">
    <location>
        <begin position="955"/>
        <end position="974"/>
    </location>
</feature>
<keyword evidence="9" id="KW-1185">Reference proteome</keyword>
<gene>
    <name evidence="8" type="ORF">F6X42_33610</name>
</gene>
<dbReference type="Pfam" id="PF14067">
    <property type="entry name" value="LssY_C"/>
    <property type="match status" value="1"/>
</dbReference>
<keyword evidence="5 6" id="KW-0472">Membrane</keyword>
<dbReference type="SUPFAM" id="SSF48317">
    <property type="entry name" value="Acid phosphatase/Vanadium-dependent haloperoxidase"/>
    <property type="match status" value="1"/>
</dbReference>
<feature type="domain" description="Phosphatidic acid phosphatase type 2/haloperoxidase" evidence="7">
    <location>
        <begin position="883"/>
        <end position="995"/>
    </location>
</feature>